<dbReference type="RefSeq" id="WP_345125694.1">
    <property type="nucleotide sequence ID" value="NZ_BAABDI010000023.1"/>
</dbReference>
<gene>
    <name evidence="1" type="ORF">GCM10022407_30150</name>
</gene>
<sequence>MSTKESRELYLLERFLPQLFGAKSYSLLQPAPPLPDVLIQVDGRKIGIEMTALILNEQAREREANQDAILIEAQRIFEKKHQLPLQVTVDFFEAVNWRNLDRKSVAALVAEAVGTCVLEVKEMPQYQIHFDVTIDSFIHSHIRGISVFYLDTLTQPCWSPITTFWVPDAPFEKIQEIINRKNKNVSGYLAGCDEVWLLMLETGSPSSSFHRFEKLQELAFASAFTRTLIGRVSKGELLTLPTKSLT</sequence>
<proteinExistence type="predicted"/>
<protein>
    <submittedName>
        <fullName evidence="1">Uncharacterized protein</fullName>
    </submittedName>
</protein>
<organism evidence="1 2">
    <name type="scientific">Hymenobacter antarcticus</name>
    <dbReference type="NCBI Taxonomy" id="486270"/>
    <lineage>
        <taxon>Bacteria</taxon>
        <taxon>Pseudomonadati</taxon>
        <taxon>Bacteroidota</taxon>
        <taxon>Cytophagia</taxon>
        <taxon>Cytophagales</taxon>
        <taxon>Hymenobacteraceae</taxon>
        <taxon>Hymenobacter</taxon>
    </lineage>
</organism>
<dbReference type="EMBL" id="BAABDI010000023">
    <property type="protein sequence ID" value="GAA3982891.1"/>
    <property type="molecule type" value="Genomic_DNA"/>
</dbReference>
<comment type="caution">
    <text evidence="1">The sequence shown here is derived from an EMBL/GenBank/DDBJ whole genome shotgun (WGS) entry which is preliminary data.</text>
</comment>
<accession>A0ABP7QI14</accession>
<reference evidence="2" key="1">
    <citation type="journal article" date="2019" name="Int. J. Syst. Evol. Microbiol.">
        <title>The Global Catalogue of Microorganisms (GCM) 10K type strain sequencing project: providing services to taxonomists for standard genome sequencing and annotation.</title>
        <authorList>
            <consortium name="The Broad Institute Genomics Platform"/>
            <consortium name="The Broad Institute Genome Sequencing Center for Infectious Disease"/>
            <person name="Wu L."/>
            <person name="Ma J."/>
        </authorList>
    </citation>
    <scope>NUCLEOTIDE SEQUENCE [LARGE SCALE GENOMIC DNA]</scope>
    <source>
        <strain evidence="2">JCM 17217</strain>
    </source>
</reference>
<evidence type="ECO:0000313" key="1">
    <source>
        <dbReference type="EMBL" id="GAA3982891.1"/>
    </source>
</evidence>
<dbReference type="Proteomes" id="UP001501556">
    <property type="component" value="Unassembled WGS sequence"/>
</dbReference>
<name>A0ABP7QI14_9BACT</name>
<evidence type="ECO:0000313" key="2">
    <source>
        <dbReference type="Proteomes" id="UP001501556"/>
    </source>
</evidence>
<keyword evidence="2" id="KW-1185">Reference proteome</keyword>